<dbReference type="InterPro" id="IPR010285">
    <property type="entry name" value="DNA_helicase_pif1-like_DEAD"/>
</dbReference>
<dbReference type="InterPro" id="IPR027417">
    <property type="entry name" value="P-loop_NTPase"/>
</dbReference>
<dbReference type="CDD" id="cd18809">
    <property type="entry name" value="SF1_C_RecD"/>
    <property type="match status" value="1"/>
</dbReference>
<dbReference type="EC" id="5.6.2.3" evidence="1"/>
<evidence type="ECO:0000313" key="5">
    <source>
        <dbReference type="Proteomes" id="UP000235145"/>
    </source>
</evidence>
<proteinExistence type="inferred from homology"/>
<keyword evidence="1" id="KW-0547">Nucleotide-binding</keyword>
<accession>A0A9R1WWM7</accession>
<dbReference type="EMBL" id="NBSK02000008">
    <property type="protein sequence ID" value="KAJ0191770.1"/>
    <property type="molecule type" value="Genomic_DNA"/>
</dbReference>
<organism evidence="4 5">
    <name type="scientific">Lactuca sativa</name>
    <name type="common">Garden lettuce</name>
    <dbReference type="NCBI Taxonomy" id="4236"/>
    <lineage>
        <taxon>Eukaryota</taxon>
        <taxon>Viridiplantae</taxon>
        <taxon>Streptophyta</taxon>
        <taxon>Embryophyta</taxon>
        <taxon>Tracheophyta</taxon>
        <taxon>Spermatophyta</taxon>
        <taxon>Magnoliopsida</taxon>
        <taxon>eudicotyledons</taxon>
        <taxon>Gunneridae</taxon>
        <taxon>Pentapetalae</taxon>
        <taxon>asterids</taxon>
        <taxon>campanulids</taxon>
        <taxon>Asterales</taxon>
        <taxon>Asteraceae</taxon>
        <taxon>Cichorioideae</taxon>
        <taxon>Cichorieae</taxon>
        <taxon>Lactucinae</taxon>
        <taxon>Lactuca</taxon>
    </lineage>
</organism>
<keyword evidence="1" id="KW-0378">Hydrolase</keyword>
<feature type="domain" description="DNA helicase Pif1-like DEAD-box helicase" evidence="2">
    <location>
        <begin position="198"/>
        <end position="414"/>
    </location>
</feature>
<evidence type="ECO:0000313" key="4">
    <source>
        <dbReference type="EMBL" id="KAJ0191770.1"/>
    </source>
</evidence>
<comment type="similarity">
    <text evidence="1">Belongs to the helicase family.</text>
</comment>
<feature type="domain" description="DNA helicase Pif1-like 2B" evidence="3">
    <location>
        <begin position="517"/>
        <end position="561"/>
    </location>
</feature>
<keyword evidence="5" id="KW-1185">Reference proteome</keyword>
<dbReference type="GO" id="GO:0005524">
    <property type="term" value="F:ATP binding"/>
    <property type="evidence" value="ECO:0007669"/>
    <property type="project" value="UniProtKB-KW"/>
</dbReference>
<dbReference type="SUPFAM" id="SSF52540">
    <property type="entry name" value="P-loop containing nucleoside triphosphate hydrolases"/>
    <property type="match status" value="2"/>
</dbReference>
<dbReference type="AlphaFoldDB" id="A0A9R1WWM7"/>
<protein>
    <recommendedName>
        <fullName evidence="1">ATP-dependent DNA helicase</fullName>
        <ecNumber evidence="1">5.6.2.3</ecNumber>
    </recommendedName>
</protein>
<dbReference type="Pfam" id="PF05970">
    <property type="entry name" value="PIF1"/>
    <property type="match status" value="1"/>
</dbReference>
<dbReference type="PANTHER" id="PTHR10492">
    <property type="match status" value="1"/>
</dbReference>
<keyword evidence="1" id="KW-0234">DNA repair</keyword>
<dbReference type="Pfam" id="PF21530">
    <property type="entry name" value="Pif1_2B_dom"/>
    <property type="match status" value="1"/>
</dbReference>
<dbReference type="PANTHER" id="PTHR10492:SF74">
    <property type="entry name" value="ATP-DEPENDENT DNA HELICASE"/>
    <property type="match status" value="1"/>
</dbReference>
<dbReference type="Proteomes" id="UP000235145">
    <property type="component" value="Unassembled WGS sequence"/>
</dbReference>
<keyword evidence="1" id="KW-0067">ATP-binding</keyword>
<dbReference type="GO" id="GO:0000723">
    <property type="term" value="P:telomere maintenance"/>
    <property type="evidence" value="ECO:0007669"/>
    <property type="project" value="InterPro"/>
</dbReference>
<dbReference type="GO" id="GO:0006310">
    <property type="term" value="P:DNA recombination"/>
    <property type="evidence" value="ECO:0007669"/>
    <property type="project" value="UniProtKB-KW"/>
</dbReference>
<gene>
    <name evidence="4" type="ORF">LSAT_V11C800451820</name>
</gene>
<dbReference type="Gene3D" id="3.40.50.300">
    <property type="entry name" value="P-loop containing nucleotide triphosphate hydrolases"/>
    <property type="match status" value="1"/>
</dbReference>
<reference evidence="4 5" key="1">
    <citation type="journal article" date="2017" name="Nat. Commun.">
        <title>Genome assembly with in vitro proximity ligation data and whole-genome triplication in lettuce.</title>
        <authorList>
            <person name="Reyes-Chin-Wo S."/>
            <person name="Wang Z."/>
            <person name="Yang X."/>
            <person name="Kozik A."/>
            <person name="Arikit S."/>
            <person name="Song C."/>
            <person name="Xia L."/>
            <person name="Froenicke L."/>
            <person name="Lavelle D.O."/>
            <person name="Truco M.J."/>
            <person name="Xia R."/>
            <person name="Zhu S."/>
            <person name="Xu C."/>
            <person name="Xu H."/>
            <person name="Xu X."/>
            <person name="Cox K."/>
            <person name="Korf I."/>
            <person name="Meyers B.C."/>
            <person name="Michelmore R.W."/>
        </authorList>
    </citation>
    <scope>NUCLEOTIDE SEQUENCE [LARGE SCALE GENOMIC DNA]</scope>
    <source>
        <strain evidence="5">cv. Salinas</strain>
        <tissue evidence="4">Seedlings</tissue>
    </source>
</reference>
<name>A0A9R1WWM7_LACSA</name>
<evidence type="ECO:0000256" key="1">
    <source>
        <dbReference type="RuleBase" id="RU363044"/>
    </source>
</evidence>
<keyword evidence="1" id="KW-0227">DNA damage</keyword>
<dbReference type="GO" id="GO:0043139">
    <property type="term" value="F:5'-3' DNA helicase activity"/>
    <property type="evidence" value="ECO:0007669"/>
    <property type="project" value="UniProtKB-EC"/>
</dbReference>
<sequence length="678" mass="75680">MPRKIGKSIGRIHAVSPNLGEAYFLRILLNKVKGPKSFEDIRTVNGHEYATFREACYALGLLEDDREYIDAIEEANHSGSGYYLRSLFAIMLKPNSLSNPSCVWENTWKYLSDGILYNQQKRLNSPGLSLNEDQHKNLTLYEIEKVLLQNKLSLKDYNGMPYPDHESISSSNNRLITEELDFDRTVLHNELIHLLDSLTIEQTGVFDEIMKHVQQKKGGVFFVYGYGGTGKTFLWKTLSAALRSEGEMVLNIASSGIASLLLTGGRTAHSHIIIPINLTEDSFCSFAPDSDVADLLRQASLIIWDEAPMIHKHAFEALDRSLKDILSCDLRSNLKLPFGGKSIVFGGDFRQILPVVPNGSRKDIVNASLSSSYIWPDCKVLRLTKTMRLSDQTNDIEETKAFANWILDIGEGNVGGFNDGEEIIDILDDLLIIDSSDPIGSLIAFVYPSIIENANHPKFFQGRAILAPKNEVVQEINDRLLSLFPGDEKEYLSSDSLCYSDFVHNDIDESLYSPDVLNGLKPSGLPIHKLVLKVGVPVMLLRNIDPKSGLCNGMRLRVITLGNRVIEAEIIPGSNIGNRTFIPRMTLTPSEKRIPLTFQRRQFPLAVCFAMTINKSQGQSLSKVGLFLRQPVFTHGQLYVALSRVKSKDGLKILVLDSDGNLSNKTSNVVFKEVFGNL</sequence>
<dbReference type="InterPro" id="IPR049163">
    <property type="entry name" value="Pif1-like_2B_dom"/>
</dbReference>
<dbReference type="GO" id="GO:0016787">
    <property type="term" value="F:hydrolase activity"/>
    <property type="evidence" value="ECO:0007669"/>
    <property type="project" value="UniProtKB-KW"/>
</dbReference>
<evidence type="ECO:0000259" key="3">
    <source>
        <dbReference type="Pfam" id="PF21530"/>
    </source>
</evidence>
<comment type="cofactor">
    <cofactor evidence="1">
        <name>Mg(2+)</name>
        <dbReference type="ChEBI" id="CHEBI:18420"/>
    </cofactor>
</comment>
<comment type="catalytic activity">
    <reaction evidence="1">
        <text>ATP + H2O = ADP + phosphate + H(+)</text>
        <dbReference type="Rhea" id="RHEA:13065"/>
        <dbReference type="ChEBI" id="CHEBI:15377"/>
        <dbReference type="ChEBI" id="CHEBI:15378"/>
        <dbReference type="ChEBI" id="CHEBI:30616"/>
        <dbReference type="ChEBI" id="CHEBI:43474"/>
        <dbReference type="ChEBI" id="CHEBI:456216"/>
        <dbReference type="EC" id="5.6.2.3"/>
    </reaction>
</comment>
<dbReference type="GO" id="GO:0006281">
    <property type="term" value="P:DNA repair"/>
    <property type="evidence" value="ECO:0007669"/>
    <property type="project" value="UniProtKB-KW"/>
</dbReference>
<evidence type="ECO:0000259" key="2">
    <source>
        <dbReference type="Pfam" id="PF05970"/>
    </source>
</evidence>
<keyword evidence="1" id="KW-0347">Helicase</keyword>
<keyword evidence="1" id="KW-0233">DNA recombination</keyword>
<comment type="caution">
    <text evidence="4">The sequence shown here is derived from an EMBL/GenBank/DDBJ whole genome shotgun (WGS) entry which is preliminary data.</text>
</comment>